<evidence type="ECO:0000256" key="6">
    <source>
        <dbReference type="ARBA" id="ARBA00023163"/>
    </source>
</evidence>
<keyword evidence="5" id="KW-0010">Activator</keyword>
<dbReference type="CDD" id="cd00018">
    <property type="entry name" value="AP2"/>
    <property type="match status" value="1"/>
</dbReference>
<reference evidence="10 11" key="1">
    <citation type="submission" date="2016-09" db="EMBL/GenBank/DDBJ databases">
        <title>The draft genome of Dichanthelium oligosanthes: A C3 panicoid grass species.</title>
        <authorList>
            <person name="Studer A.J."/>
            <person name="Schnable J.C."/>
            <person name="Brutnell T.P."/>
        </authorList>
    </citation>
    <scope>NUCLEOTIDE SEQUENCE [LARGE SCALE GENOMIC DNA]</scope>
    <source>
        <strain evidence="11">cv. Kellogg 1175</strain>
        <tissue evidence="10">Leaf</tissue>
    </source>
</reference>
<keyword evidence="4" id="KW-0238">DNA-binding</keyword>
<evidence type="ECO:0000256" key="5">
    <source>
        <dbReference type="ARBA" id="ARBA00023159"/>
    </source>
</evidence>
<dbReference type="Gene3D" id="3.30.730.10">
    <property type="entry name" value="AP2/ERF domain"/>
    <property type="match status" value="1"/>
</dbReference>
<dbReference type="STRING" id="888268.A0A1E5VTG6"/>
<keyword evidence="11" id="KW-1185">Reference proteome</keyword>
<evidence type="ECO:0000256" key="2">
    <source>
        <dbReference type="ARBA" id="ARBA00022745"/>
    </source>
</evidence>
<name>A0A1E5VTG6_9POAL</name>
<keyword evidence="6" id="KW-0804">Transcription</keyword>
<dbReference type="InterPro" id="IPR016177">
    <property type="entry name" value="DNA-bd_dom_sf"/>
</dbReference>
<sequence length="84" mass="8743">LPRNRTRLWLGTFDTAEEAALAYNSAAFCLRGDSARLNFPKLRSGGAHLGRRGGEAGTGRRGRGWQVEAVAGGTMAARGGLAGA</sequence>
<dbReference type="InterPro" id="IPR001471">
    <property type="entry name" value="AP2/ERF_dom"/>
</dbReference>
<evidence type="ECO:0000259" key="9">
    <source>
        <dbReference type="PROSITE" id="PS51032"/>
    </source>
</evidence>
<dbReference type="EMBL" id="LWDX02030062">
    <property type="protein sequence ID" value="OEL28418.1"/>
    <property type="molecule type" value="Genomic_DNA"/>
</dbReference>
<comment type="similarity">
    <text evidence="8">Belongs to the AP2/ERF transcription factor family. ERF subfamily.</text>
</comment>
<protein>
    <recommendedName>
        <fullName evidence="9">AP2/ERF domain-containing protein</fullName>
    </recommendedName>
</protein>
<dbReference type="Proteomes" id="UP000095767">
    <property type="component" value="Unassembled WGS sequence"/>
</dbReference>
<dbReference type="PANTHER" id="PTHR31657:SF18">
    <property type="entry name" value="AP2 DOMAIN CONTAINING PROTEIN, EXPRESSED"/>
    <property type="match status" value="1"/>
</dbReference>
<organism evidence="10 11">
    <name type="scientific">Dichanthelium oligosanthes</name>
    <dbReference type="NCBI Taxonomy" id="888268"/>
    <lineage>
        <taxon>Eukaryota</taxon>
        <taxon>Viridiplantae</taxon>
        <taxon>Streptophyta</taxon>
        <taxon>Embryophyta</taxon>
        <taxon>Tracheophyta</taxon>
        <taxon>Spermatophyta</taxon>
        <taxon>Magnoliopsida</taxon>
        <taxon>Liliopsida</taxon>
        <taxon>Poales</taxon>
        <taxon>Poaceae</taxon>
        <taxon>PACMAD clade</taxon>
        <taxon>Panicoideae</taxon>
        <taxon>Panicodae</taxon>
        <taxon>Paniceae</taxon>
        <taxon>Dichantheliinae</taxon>
        <taxon>Dichanthelium</taxon>
    </lineage>
</organism>
<evidence type="ECO:0000256" key="7">
    <source>
        <dbReference type="ARBA" id="ARBA00023242"/>
    </source>
</evidence>
<keyword evidence="3" id="KW-0805">Transcription regulation</keyword>
<dbReference type="GO" id="GO:0005634">
    <property type="term" value="C:nucleus"/>
    <property type="evidence" value="ECO:0007669"/>
    <property type="project" value="UniProtKB-SubCell"/>
</dbReference>
<comment type="subcellular location">
    <subcellularLocation>
        <location evidence="1">Nucleus</location>
    </subcellularLocation>
</comment>
<dbReference type="InterPro" id="IPR036955">
    <property type="entry name" value="AP2/ERF_dom_sf"/>
</dbReference>
<accession>A0A1E5VTG6</accession>
<comment type="caution">
    <text evidence="10">The sequence shown here is derived from an EMBL/GenBank/DDBJ whole genome shotgun (WGS) entry which is preliminary data.</text>
</comment>
<dbReference type="AlphaFoldDB" id="A0A1E5VTG6"/>
<dbReference type="PANTHER" id="PTHR31657">
    <property type="entry name" value="ETHYLENE-RESPONSIVE TRANSCRIPTION FACTOR ERF061"/>
    <property type="match status" value="1"/>
</dbReference>
<dbReference type="PROSITE" id="PS51032">
    <property type="entry name" value="AP2_ERF"/>
    <property type="match status" value="1"/>
</dbReference>
<dbReference type="GO" id="GO:0009873">
    <property type="term" value="P:ethylene-activated signaling pathway"/>
    <property type="evidence" value="ECO:0007669"/>
    <property type="project" value="UniProtKB-KW"/>
</dbReference>
<evidence type="ECO:0000256" key="1">
    <source>
        <dbReference type="ARBA" id="ARBA00004123"/>
    </source>
</evidence>
<dbReference type="GO" id="GO:0000976">
    <property type="term" value="F:transcription cis-regulatory region binding"/>
    <property type="evidence" value="ECO:0007669"/>
    <property type="project" value="UniProtKB-ARBA"/>
</dbReference>
<proteinExistence type="inferred from homology"/>
<dbReference type="SUPFAM" id="SSF54171">
    <property type="entry name" value="DNA-binding domain"/>
    <property type="match status" value="1"/>
</dbReference>
<evidence type="ECO:0000256" key="3">
    <source>
        <dbReference type="ARBA" id="ARBA00023015"/>
    </source>
</evidence>
<dbReference type="SMART" id="SM00380">
    <property type="entry name" value="AP2"/>
    <property type="match status" value="1"/>
</dbReference>
<keyword evidence="7" id="KW-0539">Nucleus</keyword>
<evidence type="ECO:0000256" key="8">
    <source>
        <dbReference type="ARBA" id="ARBA00024343"/>
    </source>
</evidence>
<evidence type="ECO:0000256" key="4">
    <source>
        <dbReference type="ARBA" id="ARBA00023125"/>
    </source>
</evidence>
<keyword evidence="2" id="KW-0936">Ethylene signaling pathway</keyword>
<feature type="non-terminal residue" evidence="10">
    <location>
        <position position="1"/>
    </location>
</feature>
<evidence type="ECO:0000313" key="11">
    <source>
        <dbReference type="Proteomes" id="UP000095767"/>
    </source>
</evidence>
<feature type="domain" description="AP2/ERF" evidence="9">
    <location>
        <begin position="1"/>
        <end position="40"/>
    </location>
</feature>
<dbReference type="InterPro" id="IPR051758">
    <property type="entry name" value="ERF/AP2-like"/>
</dbReference>
<evidence type="ECO:0000313" key="10">
    <source>
        <dbReference type="EMBL" id="OEL28418.1"/>
    </source>
</evidence>
<dbReference type="GO" id="GO:0003700">
    <property type="term" value="F:DNA-binding transcription factor activity"/>
    <property type="evidence" value="ECO:0007669"/>
    <property type="project" value="InterPro"/>
</dbReference>
<gene>
    <name evidence="10" type="ORF">BAE44_0010563</name>
</gene>